<dbReference type="EMBL" id="CAXLJM020000164">
    <property type="protein sequence ID" value="CAL8146274.1"/>
    <property type="molecule type" value="Genomic_DNA"/>
</dbReference>
<evidence type="ECO:0000256" key="1">
    <source>
        <dbReference type="ARBA" id="ARBA00004651"/>
    </source>
</evidence>
<comment type="subcellular location">
    <subcellularLocation>
        <location evidence="1">Cell membrane</location>
        <topology evidence="1">Multi-pass membrane protein</topology>
    </subcellularLocation>
</comment>
<reference evidence="9 10" key="1">
    <citation type="submission" date="2024-08" db="EMBL/GenBank/DDBJ databases">
        <authorList>
            <person name="Cucini C."/>
            <person name="Frati F."/>
        </authorList>
    </citation>
    <scope>NUCLEOTIDE SEQUENCE [LARGE SCALE GENOMIC DNA]</scope>
</reference>
<feature type="transmembrane region" description="Helical" evidence="8">
    <location>
        <begin position="338"/>
        <end position="359"/>
    </location>
</feature>
<keyword evidence="5 8" id="KW-0472">Membrane</keyword>
<evidence type="ECO:0000313" key="10">
    <source>
        <dbReference type="Proteomes" id="UP001642540"/>
    </source>
</evidence>
<evidence type="ECO:0000256" key="5">
    <source>
        <dbReference type="ARBA" id="ARBA00023136"/>
    </source>
</evidence>
<dbReference type="Proteomes" id="UP001642540">
    <property type="component" value="Unassembled WGS sequence"/>
</dbReference>
<dbReference type="InterPro" id="IPR052192">
    <property type="entry name" value="Insect_Ionotropic_Sensory_Rcpt"/>
</dbReference>
<sequence length="767" mass="90205">MVPPSSYSVRQFRRVENLHNSSEESWDNDNILFSDNAIKRDNENSPVTFNPSQMKRAPTCIYAILLFAFNEIEIKMNSGWYSTRTYTPYLLALNELKQFYNFYWMTKRYKVHMLSEPPQLLTIHVSLGSQRLSDETRTYTHKKLHYLNIHTGILDCVDISITSVNELSNCNATYLCIHCITPWQFISVNSSTLLNVTTFKSFSKLIGTPKLWTVILTREMEPIDFENLPKNPFILSSKQQNVSFQFAILSILLSESNSSVALVFDRYRQDESLNEIFAEKRMSLDYKADFTGKYEGGFRQDQFWQTSVVSSEGYNFITCYSKDHLKFSYYIEPFQIELWIALLVYLPILSVLIHLILVIRNCNKSDFNAYFFAYSSMLEYCYYVPDYLFRMDSVRIVLGLWLLISCIFTNGYKGLAITGVTAPPEKTSAKTIAELVDDSIEPVTNYNSSDPNTRFRFKIYTPLTVEYLDAWKRGEWDTQTHTISNSTDVNSNSSDYENPVYSLEVDSTVYFPFVIESYNEFWKLASKMNECILKTNASLYPLESFPKSDWSHLTACRLYGKLSIHHRYPVPQREMEPPQFSKSYEIAIERELVERDEQIAYIDYEEKVKKEHDYLTGPYHHKTFFIGNQSFLKDWTVWQFDNGRGSRLPAIFQLLIQNGIYKKLESFYKNMEFFGIRNEYTRIQAFKIKYERVKKLNLNSNVQTVFYMFLIGILVSILWLGVEKIKYFTAGVVTYLGFRWRNQLPWRLARRLKFKLRKLLNKAKMRN</sequence>
<evidence type="ECO:0000256" key="6">
    <source>
        <dbReference type="ARBA" id="ARBA00023170"/>
    </source>
</evidence>
<feature type="transmembrane region" description="Helical" evidence="8">
    <location>
        <begin position="704"/>
        <end position="722"/>
    </location>
</feature>
<dbReference type="Gene3D" id="1.10.287.70">
    <property type="match status" value="1"/>
</dbReference>
<keyword evidence="7" id="KW-0325">Glycoprotein</keyword>
<keyword evidence="3 8" id="KW-0812">Transmembrane</keyword>
<dbReference type="PANTHER" id="PTHR42643:SF24">
    <property type="entry name" value="IONOTROPIC RECEPTOR 60A"/>
    <property type="match status" value="1"/>
</dbReference>
<evidence type="ECO:0000256" key="7">
    <source>
        <dbReference type="ARBA" id="ARBA00023180"/>
    </source>
</evidence>
<evidence type="ECO:0000256" key="3">
    <source>
        <dbReference type="ARBA" id="ARBA00022692"/>
    </source>
</evidence>
<protein>
    <submittedName>
        <fullName evidence="9">Uncharacterized protein</fullName>
    </submittedName>
</protein>
<evidence type="ECO:0000256" key="4">
    <source>
        <dbReference type="ARBA" id="ARBA00022989"/>
    </source>
</evidence>
<keyword evidence="4 8" id="KW-1133">Transmembrane helix</keyword>
<keyword evidence="6" id="KW-0675">Receptor</keyword>
<evidence type="ECO:0000256" key="8">
    <source>
        <dbReference type="SAM" id="Phobius"/>
    </source>
</evidence>
<proteinExistence type="predicted"/>
<keyword evidence="2" id="KW-1003">Cell membrane</keyword>
<comment type="caution">
    <text evidence="9">The sequence shown here is derived from an EMBL/GenBank/DDBJ whole genome shotgun (WGS) entry which is preliminary data.</text>
</comment>
<accession>A0ABP1S8Y8</accession>
<keyword evidence="10" id="KW-1185">Reference proteome</keyword>
<dbReference type="PANTHER" id="PTHR42643">
    <property type="entry name" value="IONOTROPIC RECEPTOR 20A-RELATED"/>
    <property type="match status" value="1"/>
</dbReference>
<evidence type="ECO:0000256" key="2">
    <source>
        <dbReference type="ARBA" id="ARBA00022475"/>
    </source>
</evidence>
<evidence type="ECO:0000313" key="9">
    <source>
        <dbReference type="EMBL" id="CAL8146274.1"/>
    </source>
</evidence>
<feature type="transmembrane region" description="Helical" evidence="8">
    <location>
        <begin position="396"/>
        <end position="415"/>
    </location>
</feature>
<organism evidence="9 10">
    <name type="scientific">Orchesella dallaii</name>
    <dbReference type="NCBI Taxonomy" id="48710"/>
    <lineage>
        <taxon>Eukaryota</taxon>
        <taxon>Metazoa</taxon>
        <taxon>Ecdysozoa</taxon>
        <taxon>Arthropoda</taxon>
        <taxon>Hexapoda</taxon>
        <taxon>Collembola</taxon>
        <taxon>Entomobryomorpha</taxon>
        <taxon>Entomobryoidea</taxon>
        <taxon>Orchesellidae</taxon>
        <taxon>Orchesellinae</taxon>
        <taxon>Orchesella</taxon>
    </lineage>
</organism>
<name>A0ABP1S8Y8_9HEXA</name>
<gene>
    <name evidence="9" type="ORF">ODALV1_LOCUS30762</name>
</gene>